<dbReference type="PANTHER" id="PTHR43584">
    <property type="entry name" value="NUCLEOTIDYL TRANSFERASE"/>
    <property type="match status" value="1"/>
</dbReference>
<sequence>MSETETGDDHAVVLAAGMGRRLQPLTDDTPKALLEVDGQPILGHILDRFTAANYERVTIVTGHEAAQIRAYCEETNGLDVECVHSDAYRETNNSYSLWLARDRIREGFTLVNGDTLFPADCLERLRDVDDSVLVVDAKDSLNGEEMKVAIEDGRVTAVGKDLPDADGEYIGLCKFGPEDADALVRQLDDLVETGRTDEWYEAAFDRLVADRPLGVVTVRDRWIEIDDREDLRAGRQLWGEA</sequence>
<dbReference type="PANTHER" id="PTHR43584:SF5">
    <property type="entry name" value="PROTEIN LICC"/>
    <property type="match status" value="1"/>
</dbReference>
<dbReference type="EMBL" id="CP003050">
    <property type="protein sequence ID" value="AGB15620.1"/>
    <property type="molecule type" value="Genomic_DNA"/>
</dbReference>
<dbReference type="STRING" id="797302.Halru_1001"/>
<dbReference type="RefSeq" id="WP_015300285.1">
    <property type="nucleotide sequence ID" value="NC_019964.1"/>
</dbReference>
<dbReference type="Pfam" id="PF12804">
    <property type="entry name" value="NTP_transf_3"/>
    <property type="match status" value="1"/>
</dbReference>
<organism evidence="4 5">
    <name type="scientific">Halovivax ruber (strain DSM 18193 / JCM 13892 / XH-70)</name>
    <dbReference type="NCBI Taxonomy" id="797302"/>
    <lineage>
        <taxon>Archaea</taxon>
        <taxon>Methanobacteriati</taxon>
        <taxon>Methanobacteriota</taxon>
        <taxon>Stenosarchaea group</taxon>
        <taxon>Halobacteria</taxon>
        <taxon>Halobacteriales</taxon>
        <taxon>Natrialbaceae</taxon>
        <taxon>Halovivax</taxon>
    </lineage>
</organism>
<evidence type="ECO:0000256" key="1">
    <source>
        <dbReference type="ARBA" id="ARBA00022679"/>
    </source>
</evidence>
<gene>
    <name evidence="4" type="ordered locus">Halru_1001</name>
</gene>
<feature type="domain" description="MobA-like NTP transferase" evidence="3">
    <location>
        <begin position="11"/>
        <end position="134"/>
    </location>
</feature>
<dbReference type="SUPFAM" id="SSF53448">
    <property type="entry name" value="Nucleotide-diphospho-sugar transferases"/>
    <property type="match status" value="1"/>
</dbReference>
<dbReference type="OrthoDB" id="25155at2157"/>
<dbReference type="GO" id="GO:0016779">
    <property type="term" value="F:nucleotidyltransferase activity"/>
    <property type="evidence" value="ECO:0007669"/>
    <property type="project" value="UniProtKB-KW"/>
</dbReference>
<dbReference type="CDD" id="cd02523">
    <property type="entry name" value="PC_cytidylyltransferase"/>
    <property type="match status" value="1"/>
</dbReference>
<dbReference type="GeneID" id="14375255"/>
<name>L0I7Q2_HALRX</name>
<evidence type="ECO:0000313" key="4">
    <source>
        <dbReference type="EMBL" id="AGB15620.1"/>
    </source>
</evidence>
<proteinExistence type="predicted"/>
<dbReference type="InterPro" id="IPR050065">
    <property type="entry name" value="GlmU-like"/>
</dbReference>
<evidence type="ECO:0000313" key="5">
    <source>
        <dbReference type="Proteomes" id="UP000010846"/>
    </source>
</evidence>
<dbReference type="eggNOG" id="arCOG00673">
    <property type="taxonomic scope" value="Archaea"/>
</dbReference>
<dbReference type="Proteomes" id="UP000010846">
    <property type="component" value="Chromosome"/>
</dbReference>
<keyword evidence="1 4" id="KW-0808">Transferase</keyword>
<dbReference type="InterPro" id="IPR025877">
    <property type="entry name" value="MobA-like_NTP_Trfase"/>
</dbReference>
<dbReference type="HOGENOM" id="CLU_029499_5_0_2"/>
<dbReference type="KEGG" id="hru:Halru_1001"/>
<evidence type="ECO:0000256" key="2">
    <source>
        <dbReference type="ARBA" id="ARBA00022695"/>
    </source>
</evidence>
<protein>
    <submittedName>
        <fullName evidence="4">Putative sugar nucleotidyltransferase</fullName>
    </submittedName>
</protein>
<reference evidence="4" key="1">
    <citation type="submission" date="2011-09" db="EMBL/GenBank/DDBJ databases">
        <title>Complete sequence of Halovivax ruber XH-70.</title>
        <authorList>
            <consortium name="US DOE Joint Genome Institute"/>
            <person name="Lucas S."/>
            <person name="Han J."/>
            <person name="Lapidus A."/>
            <person name="Cheng J.-F."/>
            <person name="Goodwin L."/>
            <person name="Pitluck S."/>
            <person name="Peters L."/>
            <person name="Mikhailova N."/>
            <person name="Davenport K."/>
            <person name="Detter J.C."/>
            <person name="Han C."/>
            <person name="Tapia R."/>
            <person name="Land M."/>
            <person name="Hauser L."/>
            <person name="Kyrpides N."/>
            <person name="Ivanova N."/>
            <person name="Pagani I."/>
            <person name="Sproer C."/>
            <person name="Anderson I."/>
            <person name="Woyke T."/>
        </authorList>
    </citation>
    <scope>NUCLEOTIDE SEQUENCE</scope>
    <source>
        <strain evidence="4">XH-70</strain>
    </source>
</reference>
<dbReference type="InterPro" id="IPR029044">
    <property type="entry name" value="Nucleotide-diphossugar_trans"/>
</dbReference>
<accession>L0I7Q2</accession>
<evidence type="ECO:0000259" key="3">
    <source>
        <dbReference type="Pfam" id="PF12804"/>
    </source>
</evidence>
<keyword evidence="5" id="KW-1185">Reference proteome</keyword>
<keyword evidence="2" id="KW-0548">Nucleotidyltransferase</keyword>
<dbReference type="AlphaFoldDB" id="L0I7Q2"/>
<dbReference type="Gene3D" id="3.90.550.10">
    <property type="entry name" value="Spore Coat Polysaccharide Biosynthesis Protein SpsA, Chain A"/>
    <property type="match status" value="1"/>
</dbReference>